<feature type="domain" description="PEHE" evidence="2">
    <location>
        <begin position="100"/>
        <end position="245"/>
    </location>
</feature>
<dbReference type="GO" id="GO:0000123">
    <property type="term" value="C:histone acetyltransferase complex"/>
    <property type="evidence" value="ECO:0007669"/>
    <property type="project" value="UniProtKB-ARBA"/>
</dbReference>
<feature type="compositionally biased region" description="Polar residues" evidence="1">
    <location>
        <begin position="416"/>
        <end position="435"/>
    </location>
</feature>
<feature type="compositionally biased region" description="Low complexity" evidence="1">
    <location>
        <begin position="194"/>
        <end position="203"/>
    </location>
</feature>
<feature type="region of interest" description="Disordered" evidence="1">
    <location>
        <begin position="1"/>
        <end position="32"/>
    </location>
</feature>
<dbReference type="Gene3D" id="6.10.250.3170">
    <property type="match status" value="1"/>
</dbReference>
<dbReference type="Proteomes" id="UP000076532">
    <property type="component" value="Unassembled WGS sequence"/>
</dbReference>
<organism evidence="3 4">
    <name type="scientific">Athelia psychrophila</name>
    <dbReference type="NCBI Taxonomy" id="1759441"/>
    <lineage>
        <taxon>Eukaryota</taxon>
        <taxon>Fungi</taxon>
        <taxon>Dikarya</taxon>
        <taxon>Basidiomycota</taxon>
        <taxon>Agaricomycotina</taxon>
        <taxon>Agaricomycetes</taxon>
        <taxon>Agaricomycetidae</taxon>
        <taxon>Atheliales</taxon>
        <taxon>Atheliaceae</taxon>
        <taxon>Athelia</taxon>
    </lineage>
</organism>
<feature type="region of interest" description="Disordered" evidence="1">
    <location>
        <begin position="298"/>
        <end position="461"/>
    </location>
</feature>
<dbReference type="STRING" id="436010.A0A166NR24"/>
<accession>A0A166NR24</accession>
<feature type="compositionally biased region" description="Basic residues" evidence="1">
    <location>
        <begin position="378"/>
        <end position="391"/>
    </location>
</feature>
<feature type="region of interest" description="Disordered" evidence="1">
    <location>
        <begin position="194"/>
        <end position="223"/>
    </location>
</feature>
<evidence type="ECO:0000313" key="4">
    <source>
        <dbReference type="Proteomes" id="UP000076532"/>
    </source>
</evidence>
<feature type="region of interest" description="Disordered" evidence="1">
    <location>
        <begin position="511"/>
        <end position="600"/>
    </location>
</feature>
<dbReference type="OrthoDB" id="2555515at2759"/>
<proteinExistence type="predicted"/>
<gene>
    <name evidence="3" type="ORF">FIBSPDRAFT_734222</name>
</gene>
<feature type="compositionally biased region" description="Basic and acidic residues" evidence="1">
    <location>
        <begin position="143"/>
        <end position="157"/>
    </location>
</feature>
<evidence type="ECO:0000313" key="3">
    <source>
        <dbReference type="EMBL" id="KZP25292.1"/>
    </source>
</evidence>
<feature type="compositionally biased region" description="Basic residues" evidence="1">
    <location>
        <begin position="9"/>
        <end position="20"/>
    </location>
</feature>
<reference evidence="3 4" key="1">
    <citation type="journal article" date="2016" name="Mol. Biol. Evol.">
        <title>Comparative Genomics of Early-Diverging Mushroom-Forming Fungi Provides Insights into the Origins of Lignocellulose Decay Capabilities.</title>
        <authorList>
            <person name="Nagy L.G."/>
            <person name="Riley R."/>
            <person name="Tritt A."/>
            <person name="Adam C."/>
            <person name="Daum C."/>
            <person name="Floudas D."/>
            <person name="Sun H."/>
            <person name="Yadav J.S."/>
            <person name="Pangilinan J."/>
            <person name="Larsson K.H."/>
            <person name="Matsuura K."/>
            <person name="Barry K."/>
            <person name="Labutti K."/>
            <person name="Kuo R."/>
            <person name="Ohm R.A."/>
            <person name="Bhattacharya S.S."/>
            <person name="Shirouzu T."/>
            <person name="Yoshinaga Y."/>
            <person name="Martin F.M."/>
            <person name="Grigoriev I.V."/>
            <person name="Hibbett D.S."/>
        </authorList>
    </citation>
    <scope>NUCLEOTIDE SEQUENCE [LARGE SCALE GENOMIC DNA]</scope>
    <source>
        <strain evidence="3 4">CBS 109695</strain>
    </source>
</reference>
<dbReference type="SMART" id="SM01300">
    <property type="entry name" value="PEHE"/>
    <property type="match status" value="1"/>
</dbReference>
<name>A0A166NR24_9AGAM</name>
<dbReference type="EMBL" id="KV417521">
    <property type="protein sequence ID" value="KZP25292.1"/>
    <property type="molecule type" value="Genomic_DNA"/>
</dbReference>
<evidence type="ECO:0000259" key="2">
    <source>
        <dbReference type="SMART" id="SM01300"/>
    </source>
</evidence>
<dbReference type="AlphaFoldDB" id="A0A166NR24"/>
<feature type="compositionally biased region" description="Basic and acidic residues" evidence="1">
    <location>
        <begin position="554"/>
        <end position="570"/>
    </location>
</feature>
<feature type="region of interest" description="Disordered" evidence="1">
    <location>
        <begin position="116"/>
        <end position="157"/>
    </location>
</feature>
<keyword evidence="4" id="KW-1185">Reference proteome</keyword>
<protein>
    <recommendedName>
        <fullName evidence="2">PEHE domain-containing protein</fullName>
    </recommendedName>
</protein>
<evidence type="ECO:0000256" key="1">
    <source>
        <dbReference type="SAM" id="MobiDB-lite"/>
    </source>
</evidence>
<sequence>MHEAGSSMRQKRVMPSRSRRGGPGIGSNDTDMMILDTQRRKSENEPLIPSTTKFLLTTNSSYIPSASSSSSTPFELNSHAYERYFDRPEVLESYKAQSTIQTPEFTSLADSASVGGRFRPRLNNNEDIADTSDAAYEKRHRKYESAEKRQRLREKEKLTHQQYKLKERIEQLRVMDITAFLALPASQFSSPTALTAESATAASDDPDADEAPASHPNGAAAYYEGERRRGEMLDVAMELEERFRILLPPDRRYLERERLKISDVVPPRDAEEPPAQDASNSLDADVAALEPLNKPSDRLKVKLKLPPRNTISPVVSSGDVPVRRKRKGSLPSAAKGSYTSRPHSQGPIHPIEFPVTETDETAPVPPTSISETIPFKPKPPKKQPRPYKRRKAVVEEPDSEDVDMAPPHIDGMASPSRDTSTNPSLTHKNYDSMSAPTARHKSAVRAQSMALSHRASPKPTNLERSTCVLLVAALRSSTAPLGRKAQRHTTAFGTKTPDTLEDVREFELPRWLSHPEETDEDEEAIFRAGYRGSSPSETPGPYDTSVDLANGTSGEKDPADVEYTRTKSEDLGDVEEDYKDDPDFDGGDIEMEQAADASSRASEALAASALLQL</sequence>
<dbReference type="InterPro" id="IPR029332">
    <property type="entry name" value="PEHE_dom"/>
</dbReference>
<feature type="compositionally biased region" description="Acidic residues" evidence="1">
    <location>
        <begin position="571"/>
        <end position="593"/>
    </location>
</feature>